<name>X1U1G9_9ZZZZ</name>
<comment type="caution">
    <text evidence="1">The sequence shown here is derived from an EMBL/GenBank/DDBJ whole genome shotgun (WGS) entry which is preliminary data.</text>
</comment>
<sequence length="57" mass="6610">MEHKLKHQSSFIVVVLRSLMHKGCVCCGKKINSLDESFEHWEKALKKPKKCKSVKNI</sequence>
<gene>
    <name evidence="1" type="ORF">S12H4_12757</name>
</gene>
<protein>
    <submittedName>
        <fullName evidence="1">Uncharacterized protein</fullName>
    </submittedName>
</protein>
<reference evidence="1" key="1">
    <citation type="journal article" date="2014" name="Front. Microbiol.">
        <title>High frequency of phylogenetically diverse reductive dehalogenase-homologous genes in deep subseafloor sedimentary metagenomes.</title>
        <authorList>
            <person name="Kawai M."/>
            <person name="Futagami T."/>
            <person name="Toyoda A."/>
            <person name="Takaki Y."/>
            <person name="Nishi S."/>
            <person name="Hori S."/>
            <person name="Arai W."/>
            <person name="Tsubouchi T."/>
            <person name="Morono Y."/>
            <person name="Uchiyama I."/>
            <person name="Ito T."/>
            <person name="Fujiyama A."/>
            <person name="Inagaki F."/>
            <person name="Takami H."/>
        </authorList>
    </citation>
    <scope>NUCLEOTIDE SEQUENCE</scope>
    <source>
        <strain evidence="1">Expedition CK06-06</strain>
    </source>
</reference>
<organism evidence="1">
    <name type="scientific">marine sediment metagenome</name>
    <dbReference type="NCBI Taxonomy" id="412755"/>
    <lineage>
        <taxon>unclassified sequences</taxon>
        <taxon>metagenomes</taxon>
        <taxon>ecological metagenomes</taxon>
    </lineage>
</organism>
<accession>X1U1G9</accession>
<evidence type="ECO:0000313" key="1">
    <source>
        <dbReference type="EMBL" id="GAI86129.1"/>
    </source>
</evidence>
<dbReference type="AlphaFoldDB" id="X1U1G9"/>
<proteinExistence type="predicted"/>
<dbReference type="EMBL" id="BARW01006089">
    <property type="protein sequence ID" value="GAI86129.1"/>
    <property type="molecule type" value="Genomic_DNA"/>
</dbReference>